<comment type="caution">
    <text evidence="2">The sequence shown here is derived from an EMBL/GenBank/DDBJ whole genome shotgun (WGS) entry which is preliminary data.</text>
</comment>
<feature type="chain" id="PRO_5015728495" evidence="1">
    <location>
        <begin position="20"/>
        <end position="108"/>
    </location>
</feature>
<dbReference type="Proteomes" id="UP000239772">
    <property type="component" value="Unassembled WGS sequence"/>
</dbReference>
<protein>
    <submittedName>
        <fullName evidence="2">Uncharacterized protein</fullName>
    </submittedName>
</protein>
<evidence type="ECO:0000313" key="3">
    <source>
        <dbReference type="Proteomes" id="UP000239772"/>
    </source>
</evidence>
<feature type="signal peptide" evidence="1">
    <location>
        <begin position="1"/>
        <end position="19"/>
    </location>
</feature>
<accession>A0A2T1HRL7</accession>
<sequence length="108" mass="11689">MPGVALAVAFWMLTAPAAACDLNGMAGALADADEHQFWVEFWEDSDPAESAREIGYSIASLRKTLRMSEVDDCDNRRRAAALGDSAFRSLQRLNRVQTTLQASLGGSP</sequence>
<keyword evidence="3" id="KW-1185">Reference proteome</keyword>
<reference evidence="3" key="1">
    <citation type="submission" date="2018-03" db="EMBL/GenBank/DDBJ databases">
        <authorList>
            <person name="Sun L."/>
            <person name="Liu H."/>
            <person name="Chen W."/>
            <person name="Huang K."/>
            <person name="Liu W."/>
            <person name="Gao X."/>
        </authorList>
    </citation>
    <scope>NUCLEOTIDE SEQUENCE [LARGE SCALE GENOMIC DNA]</scope>
    <source>
        <strain evidence="3">SH9</strain>
    </source>
</reference>
<gene>
    <name evidence="2" type="ORF">SLNSH_14940</name>
</gene>
<organism evidence="2 3">
    <name type="scientific">Alsobacter soli</name>
    <dbReference type="NCBI Taxonomy" id="2109933"/>
    <lineage>
        <taxon>Bacteria</taxon>
        <taxon>Pseudomonadati</taxon>
        <taxon>Pseudomonadota</taxon>
        <taxon>Alphaproteobacteria</taxon>
        <taxon>Hyphomicrobiales</taxon>
        <taxon>Alsobacteraceae</taxon>
        <taxon>Alsobacter</taxon>
    </lineage>
</organism>
<name>A0A2T1HRL7_9HYPH</name>
<dbReference type="EMBL" id="PVZS01000015">
    <property type="protein sequence ID" value="PSC04283.1"/>
    <property type="molecule type" value="Genomic_DNA"/>
</dbReference>
<keyword evidence="1" id="KW-0732">Signal</keyword>
<evidence type="ECO:0000256" key="1">
    <source>
        <dbReference type="SAM" id="SignalP"/>
    </source>
</evidence>
<proteinExistence type="predicted"/>
<dbReference type="AlphaFoldDB" id="A0A2T1HRL7"/>
<evidence type="ECO:0000313" key="2">
    <source>
        <dbReference type="EMBL" id="PSC04283.1"/>
    </source>
</evidence>